<name>A0A517NQE9_9BACT</name>
<dbReference type="AlphaFoldDB" id="A0A517NQE9"/>
<reference evidence="1 2" key="1">
    <citation type="submission" date="2019-02" db="EMBL/GenBank/DDBJ databases">
        <title>Deep-cultivation of Planctomycetes and their phenomic and genomic characterization uncovers novel biology.</title>
        <authorList>
            <person name="Wiegand S."/>
            <person name="Jogler M."/>
            <person name="Boedeker C."/>
            <person name="Pinto D."/>
            <person name="Vollmers J."/>
            <person name="Rivas-Marin E."/>
            <person name="Kohn T."/>
            <person name="Peeters S.H."/>
            <person name="Heuer A."/>
            <person name="Rast P."/>
            <person name="Oberbeckmann S."/>
            <person name="Bunk B."/>
            <person name="Jeske O."/>
            <person name="Meyerdierks A."/>
            <person name="Storesund J.E."/>
            <person name="Kallscheuer N."/>
            <person name="Luecker S."/>
            <person name="Lage O.M."/>
            <person name="Pohl T."/>
            <person name="Merkel B.J."/>
            <person name="Hornburger P."/>
            <person name="Mueller R.-W."/>
            <person name="Bruemmer F."/>
            <person name="Labrenz M."/>
            <person name="Spormann A.M."/>
            <person name="Op den Camp H."/>
            <person name="Overmann J."/>
            <person name="Amann R."/>
            <person name="Jetten M.S.M."/>
            <person name="Mascher T."/>
            <person name="Medema M.H."/>
            <person name="Devos D.P."/>
            <person name="Kaster A.-K."/>
            <person name="Ovreas L."/>
            <person name="Rohde M."/>
            <person name="Galperin M.Y."/>
            <person name="Jogler C."/>
        </authorList>
    </citation>
    <scope>NUCLEOTIDE SEQUENCE [LARGE SCALE GENOMIC DNA]</scope>
    <source>
        <strain evidence="1 2">K23_9</strain>
    </source>
</reference>
<gene>
    <name evidence="1" type="ORF">K239x_12860</name>
</gene>
<dbReference type="EMBL" id="CP036526">
    <property type="protein sequence ID" value="QDT09340.1"/>
    <property type="molecule type" value="Genomic_DNA"/>
</dbReference>
<keyword evidence="2" id="KW-1185">Reference proteome</keyword>
<protein>
    <submittedName>
        <fullName evidence="1">Uncharacterized protein</fullName>
    </submittedName>
</protein>
<dbReference type="Proteomes" id="UP000319817">
    <property type="component" value="Chromosome"/>
</dbReference>
<evidence type="ECO:0000313" key="2">
    <source>
        <dbReference type="Proteomes" id="UP000319817"/>
    </source>
</evidence>
<organism evidence="1 2">
    <name type="scientific">Stieleria marina</name>
    <dbReference type="NCBI Taxonomy" id="1930275"/>
    <lineage>
        <taxon>Bacteria</taxon>
        <taxon>Pseudomonadati</taxon>
        <taxon>Planctomycetota</taxon>
        <taxon>Planctomycetia</taxon>
        <taxon>Pirellulales</taxon>
        <taxon>Pirellulaceae</taxon>
        <taxon>Stieleria</taxon>
    </lineage>
</organism>
<accession>A0A517NQE9</accession>
<proteinExistence type="predicted"/>
<evidence type="ECO:0000313" key="1">
    <source>
        <dbReference type="EMBL" id="QDT09340.1"/>
    </source>
</evidence>
<sequence>MTVDEALGGGLSSVRYSATVTTNLDEASSDELCENPGVVINNEIPNSRHRLEAGLIRMALVSLE</sequence>